<comment type="caution">
    <text evidence="5">The sequence shown here is derived from an EMBL/GenBank/DDBJ whole genome shotgun (WGS) entry which is preliminary data.</text>
</comment>
<evidence type="ECO:0000256" key="2">
    <source>
        <dbReference type="ARBA" id="ARBA00007331"/>
    </source>
</evidence>
<feature type="compositionally biased region" description="Low complexity" evidence="4">
    <location>
        <begin position="317"/>
        <end position="327"/>
    </location>
</feature>
<sequence length="373" mass="39251">MLYDLNIVWTPQTTQAGLERTLRFSHSLGYNVVALNHILEPPIPAQVTNPIPQIGPVHSSFPQLPPIAASTNDPSSAPPTTTSSTKPLPTVLRRATLLVSDPAANHRLPLLVQTYSLLAARPLTERAFAALTTGTSFSEVSLISLDLSVSQPFRFRPKPCMAAVNRGVLFEVCYGQLLLAGGTGGDAPSARARATFIANVLELVRATKGRGIVLSSECRAAGGGGALRAPADVVNLLACWGLGPERGLEGLGVNPRSVVVNEGLKRRSFRGVVDIVSAEGRVPGARPRAEKSNGDGDGEEGSNNKKTAKKKKGGGEQQQNTQQQQQQGKRKHDGGSDAGVAGDQALPVMSKRQAKKMKLAGKKESATAPEGSV</sequence>
<dbReference type="EMBL" id="MU032348">
    <property type="protein sequence ID" value="KAF3764534.1"/>
    <property type="molecule type" value="Genomic_DNA"/>
</dbReference>
<comment type="similarity">
    <text evidence="2">Belongs to the eukaryotic/archaeal RNase P protein component 3 family.</text>
</comment>
<dbReference type="PANTHER" id="PTHR13031">
    <property type="entry name" value="RIBONUCLEASE P SUBUNIT P30"/>
    <property type="match status" value="1"/>
</dbReference>
<evidence type="ECO:0000313" key="6">
    <source>
        <dbReference type="Proteomes" id="UP000803844"/>
    </source>
</evidence>
<feature type="region of interest" description="Disordered" evidence="4">
    <location>
        <begin position="280"/>
        <end position="373"/>
    </location>
</feature>
<dbReference type="InterPro" id="IPR002738">
    <property type="entry name" value="RNase_P_p30"/>
</dbReference>
<feature type="compositionally biased region" description="Low complexity" evidence="4">
    <location>
        <begin position="70"/>
        <end position="87"/>
    </location>
</feature>
<dbReference type="GO" id="GO:0003723">
    <property type="term" value="F:RNA binding"/>
    <property type="evidence" value="ECO:0007669"/>
    <property type="project" value="TreeGrafter"/>
</dbReference>
<evidence type="ECO:0000256" key="3">
    <source>
        <dbReference type="ARBA" id="ARBA00022694"/>
    </source>
</evidence>
<evidence type="ECO:0000313" key="5">
    <source>
        <dbReference type="EMBL" id="KAF3764534.1"/>
    </source>
</evidence>
<organism evidence="5 6">
    <name type="scientific">Cryphonectria parasitica (strain ATCC 38755 / EP155)</name>
    <dbReference type="NCBI Taxonomy" id="660469"/>
    <lineage>
        <taxon>Eukaryota</taxon>
        <taxon>Fungi</taxon>
        <taxon>Dikarya</taxon>
        <taxon>Ascomycota</taxon>
        <taxon>Pezizomycotina</taxon>
        <taxon>Sordariomycetes</taxon>
        <taxon>Sordariomycetidae</taxon>
        <taxon>Diaporthales</taxon>
        <taxon>Cryphonectriaceae</taxon>
        <taxon>Cryphonectria-Endothia species complex</taxon>
        <taxon>Cryphonectria</taxon>
    </lineage>
</organism>
<dbReference type="RefSeq" id="XP_040775495.1">
    <property type="nucleotide sequence ID" value="XM_040920569.1"/>
</dbReference>
<dbReference type="InterPro" id="IPR016195">
    <property type="entry name" value="Pol/histidinol_Pase-like"/>
</dbReference>
<name>A0A9P4Y113_CRYP1</name>
<accession>A0A9P4Y113</accession>
<dbReference type="Pfam" id="PF01876">
    <property type="entry name" value="RNase_P_p30"/>
    <property type="match status" value="1"/>
</dbReference>
<dbReference type="AlphaFoldDB" id="A0A9P4Y113"/>
<reference evidence="5" key="1">
    <citation type="journal article" date="2020" name="Phytopathology">
        <title>Genome sequence of the chestnut blight fungus Cryphonectria parasitica EP155: A fundamental resource for an archetypical invasive plant pathogen.</title>
        <authorList>
            <person name="Crouch J.A."/>
            <person name="Dawe A."/>
            <person name="Aerts A."/>
            <person name="Barry K."/>
            <person name="Churchill A.C.L."/>
            <person name="Grimwood J."/>
            <person name="Hillman B."/>
            <person name="Milgroom M.G."/>
            <person name="Pangilinan J."/>
            <person name="Smith M."/>
            <person name="Salamov A."/>
            <person name="Schmutz J."/>
            <person name="Yadav J."/>
            <person name="Grigoriev I.V."/>
            <person name="Nuss D."/>
        </authorList>
    </citation>
    <scope>NUCLEOTIDE SEQUENCE</scope>
    <source>
        <strain evidence="5">EP155</strain>
    </source>
</reference>
<feature type="region of interest" description="Disordered" evidence="4">
    <location>
        <begin position="62"/>
        <end position="87"/>
    </location>
</feature>
<gene>
    <name evidence="5" type="ORF">M406DRAFT_330869</name>
</gene>
<protein>
    <submittedName>
        <fullName evidence="5">PHP domain-like protein</fullName>
    </submittedName>
</protein>
<proteinExistence type="inferred from homology"/>
<dbReference type="Proteomes" id="UP000803844">
    <property type="component" value="Unassembled WGS sequence"/>
</dbReference>
<keyword evidence="3" id="KW-0819">tRNA processing</keyword>
<dbReference type="GO" id="GO:0005655">
    <property type="term" value="C:nucleolar ribonuclease P complex"/>
    <property type="evidence" value="ECO:0007669"/>
    <property type="project" value="TreeGrafter"/>
</dbReference>
<evidence type="ECO:0000256" key="4">
    <source>
        <dbReference type="SAM" id="MobiDB-lite"/>
    </source>
</evidence>
<dbReference type="Gene3D" id="3.20.20.140">
    <property type="entry name" value="Metal-dependent hydrolases"/>
    <property type="match status" value="1"/>
</dbReference>
<keyword evidence="6" id="KW-1185">Reference proteome</keyword>
<dbReference type="GeneID" id="63837698"/>
<dbReference type="OrthoDB" id="17948at2759"/>
<evidence type="ECO:0000256" key="1">
    <source>
        <dbReference type="ARBA" id="ARBA00004123"/>
    </source>
</evidence>
<dbReference type="PANTHER" id="PTHR13031:SF0">
    <property type="entry name" value="RIBONUCLEASE P PROTEIN SUBUNIT P30"/>
    <property type="match status" value="1"/>
</dbReference>
<dbReference type="SUPFAM" id="SSF89550">
    <property type="entry name" value="PHP domain-like"/>
    <property type="match status" value="1"/>
</dbReference>
<comment type="subcellular location">
    <subcellularLocation>
        <location evidence="1">Nucleus</location>
    </subcellularLocation>
</comment>
<dbReference type="GO" id="GO:0008033">
    <property type="term" value="P:tRNA processing"/>
    <property type="evidence" value="ECO:0007669"/>
    <property type="project" value="UniProtKB-KW"/>
</dbReference>